<dbReference type="STRING" id="339671.Asuc_0176"/>
<dbReference type="InterPro" id="IPR007324">
    <property type="entry name" value="Sugar-bd_dom_put"/>
</dbReference>
<accession>A6VKQ9</accession>
<proteinExistence type="inferred from homology"/>
<evidence type="ECO:0000256" key="4">
    <source>
        <dbReference type="ARBA" id="ARBA00023163"/>
    </source>
</evidence>
<dbReference type="OrthoDB" id="9808171at2"/>
<dbReference type="Gene3D" id="3.40.50.1360">
    <property type="match status" value="1"/>
</dbReference>
<reference evidence="7" key="1">
    <citation type="journal article" date="2010" name="BMC Genomics">
        <title>A genomic perspective on the potential of Actinobacillus succinogenes for industrial succinate production.</title>
        <authorList>
            <person name="McKinlay J.B."/>
            <person name="Laivenieks M."/>
            <person name="Schindler B.D."/>
            <person name="McKinlay A.A."/>
            <person name="Siddaramappa S."/>
            <person name="Challacombe J.F."/>
            <person name="Lowry S.R."/>
            <person name="Clum A."/>
            <person name="Lapidus A.L."/>
            <person name="Burkhart K.B."/>
            <person name="Harkins V."/>
            <person name="Vieille C."/>
        </authorList>
    </citation>
    <scope>NUCLEOTIDE SEQUENCE [LARGE SCALE GENOMIC DNA]</scope>
    <source>
        <strain evidence="7">ATCC 55618 / DSM 22257 / CCUG 43843 / 130Z</strain>
    </source>
</reference>
<keyword evidence="4" id="KW-0804">Transcription</keyword>
<dbReference type="InterPro" id="IPR037171">
    <property type="entry name" value="NagB/RpiA_transferase-like"/>
</dbReference>
<dbReference type="SUPFAM" id="SSF100950">
    <property type="entry name" value="NagB/RpiA/CoA transferase-like"/>
    <property type="match status" value="1"/>
</dbReference>
<feature type="domain" description="Sugar-binding" evidence="5">
    <location>
        <begin position="63"/>
        <end position="316"/>
    </location>
</feature>
<evidence type="ECO:0000259" key="5">
    <source>
        <dbReference type="Pfam" id="PF04198"/>
    </source>
</evidence>
<protein>
    <submittedName>
        <fullName evidence="6">Transcriptional regulator, DeoR family</fullName>
    </submittedName>
</protein>
<sequence>MAMLDEKRLLAKIAKLYYDEKMKQTDIAKSLNLSQSFISRSLTKCIAEGIVQINVIPPPNIFLDLEQILQKRFALSQVIIVDSDEHDNEEQIQRAIGSAAAYYLQVTSQPNQLIGISAWSDTIRAMVDTMMPLNIKAKGVVQLLGGVGINGNVQANLSTYTLAQKLNCPAYLLPSQNISSTDEVSYKNELLKNPEVAQVIELFDTIDCAIIGIGRLEPSASLKKSGIYYNSCMKEKLKSKGAVGDICLHYFNNDGTPVLSNMEDPAIGIDLEKLKKCPKVIALAGGIEKAEAIKAALIGGYIDILVIDKLTAQLLLQ</sequence>
<evidence type="ECO:0000313" key="6">
    <source>
        <dbReference type="EMBL" id="ABR73556.1"/>
    </source>
</evidence>
<dbReference type="GO" id="GO:0003677">
    <property type="term" value="F:DNA binding"/>
    <property type="evidence" value="ECO:0007669"/>
    <property type="project" value="UniProtKB-KW"/>
</dbReference>
<evidence type="ECO:0000256" key="3">
    <source>
        <dbReference type="ARBA" id="ARBA00023125"/>
    </source>
</evidence>
<dbReference type="GO" id="GO:0030246">
    <property type="term" value="F:carbohydrate binding"/>
    <property type="evidence" value="ECO:0007669"/>
    <property type="project" value="InterPro"/>
</dbReference>
<dbReference type="InterPro" id="IPR051054">
    <property type="entry name" value="SorC_transcr_regulators"/>
</dbReference>
<name>A6VKQ9_ACTSZ</name>
<dbReference type="HOGENOM" id="CLU_054506_1_1_6"/>
<evidence type="ECO:0000256" key="2">
    <source>
        <dbReference type="ARBA" id="ARBA00023015"/>
    </source>
</evidence>
<dbReference type="EMBL" id="CP000746">
    <property type="protein sequence ID" value="ABR73556.1"/>
    <property type="molecule type" value="Genomic_DNA"/>
</dbReference>
<keyword evidence="2" id="KW-0805">Transcription regulation</keyword>
<dbReference type="Proteomes" id="UP000001114">
    <property type="component" value="Chromosome"/>
</dbReference>
<dbReference type="eggNOG" id="COG2390">
    <property type="taxonomic scope" value="Bacteria"/>
</dbReference>
<dbReference type="KEGG" id="asu:Asuc_0176"/>
<dbReference type="AlphaFoldDB" id="A6VKQ9"/>
<dbReference type="RefSeq" id="WP_011978832.1">
    <property type="nucleotide sequence ID" value="NC_009655.1"/>
</dbReference>
<evidence type="ECO:0000256" key="1">
    <source>
        <dbReference type="ARBA" id="ARBA00010466"/>
    </source>
</evidence>
<organism evidence="6 7">
    <name type="scientific">Actinobacillus succinogenes (strain ATCC 55618 / DSM 22257 / CCUG 43843 / 130Z)</name>
    <dbReference type="NCBI Taxonomy" id="339671"/>
    <lineage>
        <taxon>Bacteria</taxon>
        <taxon>Pseudomonadati</taxon>
        <taxon>Pseudomonadota</taxon>
        <taxon>Gammaproteobacteria</taxon>
        <taxon>Pasteurellales</taxon>
        <taxon>Pasteurellaceae</taxon>
        <taxon>Actinobacillus</taxon>
    </lineage>
</organism>
<evidence type="ECO:0000313" key="7">
    <source>
        <dbReference type="Proteomes" id="UP000001114"/>
    </source>
</evidence>
<dbReference type="Gene3D" id="1.10.10.60">
    <property type="entry name" value="Homeodomain-like"/>
    <property type="match status" value="1"/>
</dbReference>
<gene>
    <name evidence="6" type="ordered locus">Asuc_0176</name>
</gene>
<dbReference type="PANTHER" id="PTHR34294">
    <property type="entry name" value="TRANSCRIPTIONAL REGULATOR-RELATED"/>
    <property type="match status" value="1"/>
</dbReference>
<comment type="similarity">
    <text evidence="1">Belongs to the SorC transcriptional regulatory family.</text>
</comment>
<keyword evidence="3" id="KW-0238">DNA-binding</keyword>
<dbReference type="Pfam" id="PF04198">
    <property type="entry name" value="Sugar-bind"/>
    <property type="match status" value="1"/>
</dbReference>
<keyword evidence="7" id="KW-1185">Reference proteome</keyword>
<dbReference type="PANTHER" id="PTHR34294:SF12">
    <property type="entry name" value="SUGAR-BINDING TRANSCRIPTIONAL REGULATOR"/>
    <property type="match status" value="1"/>
</dbReference>